<keyword evidence="2" id="KW-0456">Lyase</keyword>
<dbReference type="GO" id="GO:0005975">
    <property type="term" value="P:carbohydrate metabolic process"/>
    <property type="evidence" value="ECO:0007669"/>
    <property type="project" value="UniProtKB-ARBA"/>
</dbReference>
<gene>
    <name evidence="2" type="ORF">DDR33_18865</name>
</gene>
<dbReference type="InterPro" id="IPR013320">
    <property type="entry name" value="ConA-like_dom_sf"/>
</dbReference>
<organism evidence="2 3">
    <name type="scientific">Pararcticibacter amylolyticus</name>
    <dbReference type="NCBI Taxonomy" id="2173175"/>
    <lineage>
        <taxon>Bacteria</taxon>
        <taxon>Pseudomonadati</taxon>
        <taxon>Bacteroidota</taxon>
        <taxon>Sphingobacteriia</taxon>
        <taxon>Sphingobacteriales</taxon>
        <taxon>Sphingobacteriaceae</taxon>
        <taxon>Pararcticibacter</taxon>
    </lineage>
</organism>
<evidence type="ECO:0000313" key="3">
    <source>
        <dbReference type="Proteomes" id="UP000245647"/>
    </source>
</evidence>
<dbReference type="GO" id="GO:0016829">
    <property type="term" value="F:lyase activity"/>
    <property type="evidence" value="ECO:0007669"/>
    <property type="project" value="UniProtKB-KW"/>
</dbReference>
<evidence type="ECO:0000313" key="2">
    <source>
        <dbReference type="EMBL" id="PWG79111.1"/>
    </source>
</evidence>
<proteinExistence type="predicted"/>
<dbReference type="Gene3D" id="2.60.120.200">
    <property type="match status" value="1"/>
</dbReference>
<protein>
    <submittedName>
        <fullName evidence="2">Polysaccharide lyase family 7 protein</fullName>
    </submittedName>
</protein>
<name>A0A2U2PCI9_9SPHI</name>
<dbReference type="RefSeq" id="WP_109417357.1">
    <property type="nucleotide sequence ID" value="NZ_QEAS01000017.1"/>
</dbReference>
<dbReference type="OrthoDB" id="273319at2"/>
<dbReference type="SUPFAM" id="SSF49899">
    <property type="entry name" value="Concanavalin A-like lectins/glucanases"/>
    <property type="match status" value="1"/>
</dbReference>
<accession>A0A2U2PCI9</accession>
<dbReference type="GO" id="GO:0004553">
    <property type="term" value="F:hydrolase activity, hydrolyzing O-glycosyl compounds"/>
    <property type="evidence" value="ECO:0007669"/>
    <property type="project" value="UniProtKB-ARBA"/>
</dbReference>
<dbReference type="Proteomes" id="UP000245647">
    <property type="component" value="Unassembled WGS sequence"/>
</dbReference>
<dbReference type="Pfam" id="PF08787">
    <property type="entry name" value="Alginate_lyase2"/>
    <property type="match status" value="1"/>
</dbReference>
<dbReference type="EMBL" id="QEAS01000017">
    <property type="protein sequence ID" value="PWG79111.1"/>
    <property type="molecule type" value="Genomic_DNA"/>
</dbReference>
<dbReference type="InterPro" id="IPR014895">
    <property type="entry name" value="Alginate_lyase_2"/>
</dbReference>
<comment type="caution">
    <text evidence="2">The sequence shown here is derived from an EMBL/GenBank/DDBJ whole genome shotgun (WGS) entry which is preliminary data.</text>
</comment>
<feature type="domain" description="Alginate lyase 2" evidence="1">
    <location>
        <begin position="46"/>
        <end position="257"/>
    </location>
</feature>
<keyword evidence="3" id="KW-1185">Reference proteome</keyword>
<sequence length="264" mass="29775">MKMNILVSIILLIATACSKKEAITRQQEGNNNHHEDKVVVSPSEVLDLTNWKLTLPVNTEHAGNPDEIKQPELNTYSSSDYFHTNEAGNAVVFRAQTGGATTSGSNFPRSELREMINDGKNPAAWSSSEGTHTLFIDQRVTHLPDVRKHIVIGQIHDADKYVIFFRLENRRLLVSVNGGDRVTLDDSYVPGTRFSVKLVVNNDQTRCYYNDELKYTFNGHFTDAYFKAGAYVQSSCRGAKKVEGESCYAYGEVEIFNVWTKHQY</sequence>
<evidence type="ECO:0000259" key="1">
    <source>
        <dbReference type="Pfam" id="PF08787"/>
    </source>
</evidence>
<dbReference type="PROSITE" id="PS51257">
    <property type="entry name" value="PROKAR_LIPOPROTEIN"/>
    <property type="match status" value="1"/>
</dbReference>
<dbReference type="AlphaFoldDB" id="A0A2U2PCI9"/>
<reference evidence="2 3" key="1">
    <citation type="submission" date="2018-04" db="EMBL/GenBank/DDBJ databases">
        <title>Pedobacter chongqingensis sp. nov., isolated from a rottenly hemp rope.</title>
        <authorList>
            <person name="Cai Y."/>
        </authorList>
    </citation>
    <scope>NUCLEOTIDE SEQUENCE [LARGE SCALE GENOMIC DNA]</scope>
    <source>
        <strain evidence="2 3">FJ4-8</strain>
    </source>
</reference>